<name>A0A077YA46_PLAYE</name>
<feature type="domain" description="PUB" evidence="3">
    <location>
        <begin position="241"/>
        <end position="305"/>
    </location>
</feature>
<dbReference type="Gene3D" id="1.20.58.2190">
    <property type="match status" value="1"/>
</dbReference>
<dbReference type="GO" id="GO:0006886">
    <property type="term" value="P:intracellular protein transport"/>
    <property type="evidence" value="ECO:0007669"/>
    <property type="project" value="TreeGrafter"/>
</dbReference>
<dbReference type="OMA" id="YETPGIC"/>
<evidence type="ECO:0000313" key="4">
    <source>
        <dbReference type="EMBL" id="CDU20400.1"/>
    </source>
</evidence>
<evidence type="ECO:0000313" key="5">
    <source>
        <dbReference type="EMBL" id="VTZ81360.1"/>
    </source>
</evidence>
<reference evidence="5" key="3">
    <citation type="submission" date="2014-05" db="EMBL/GenBank/DDBJ databases">
        <authorList>
            <person name="Aslett M.A."/>
            <person name="De Silva N."/>
        </authorList>
    </citation>
    <scope>NUCLEOTIDE SEQUENCE</scope>
    <source>
        <strain evidence="5">17X</strain>
    </source>
</reference>
<dbReference type="Pfam" id="PF09409">
    <property type="entry name" value="PUB"/>
    <property type="match status" value="1"/>
</dbReference>
<dbReference type="VEuPathDB" id="PlasmoDB:PY17X_1404500"/>
<keyword evidence="1" id="KW-0175">Coiled coil</keyword>
<gene>
    <name evidence="5" type="ORF">PY17X_1404500</name>
    <name evidence="4" type="ORF">PYYM_1406500</name>
</gene>
<dbReference type="VEuPathDB" id="PlasmoDB:PY07310"/>
<sequence length="553" mass="64636">MDTDNEVVNLLLRVGKKINKNYEQIKPFIKIIVEDNWLDSIESLKKIDDNEWEKLKLPLRLLDEIKRELAELRDDVEETKNDKEINENNNLGKCKKNNIMGSIVIDENERDRDNLSKKFKRGISNMSENEYIDNSNNANKNYTMQSSLEKERKNDTPSHTLSNNNHIEKENSEKEMHPIIKYDKEKLENLIKNNVIDIQKDKIFYFSYVNDNYMRHSYSEEKNRTINSINYIEKLKNIDKNDLKSIVPILCKIVKNILINPNILNTRILKSTNDIMKNKILKYDEAKQVLLSIGFVEIYNFYVMEYIDSLLLLCSYESLQNITKDFLKIPSPTNVPFNPFKSTITSIDTLKNKIKGDEQIDKLLKEKKEHIEKLINQEVDLNPKIYFFQKTNNAIKSKNDILSNSDKDDEEEEGEGAGIACLISNIKNLNKEQTFKSRTKLELEKINSRKIYSKTVLKILFPDSYILELSFSSGTLIKQVNETIKTFLNKSIGSGEWYIYETPGICKFDMKKKLSDYSLFPSAIVRFKADDKNNIDGNNSFLSEESIEKYFLK</sequence>
<evidence type="ECO:0000256" key="2">
    <source>
        <dbReference type="SAM" id="MobiDB-lite"/>
    </source>
</evidence>
<dbReference type="PANTHER" id="PTHR46467:SF1">
    <property type="entry name" value="TETHER CONTAINING UBX DOMAIN FOR GLUT4"/>
    <property type="match status" value="1"/>
</dbReference>
<dbReference type="SUPFAM" id="SSF143503">
    <property type="entry name" value="PUG domain-like"/>
    <property type="match status" value="1"/>
</dbReference>
<dbReference type="InterPro" id="IPR036339">
    <property type="entry name" value="PUB-like_dom_sf"/>
</dbReference>
<protein>
    <submittedName>
        <fullName evidence="5">PUB domain-containing protein, putative</fullName>
    </submittedName>
</protein>
<evidence type="ECO:0000313" key="7">
    <source>
        <dbReference type="Proteomes" id="UP000072904"/>
    </source>
</evidence>
<reference evidence="4" key="2">
    <citation type="submission" date="2014-05" db="EMBL/GenBank/DDBJ databases">
        <authorList>
            <person name="Aslett A.Martin."/>
            <person name="De Silva Nishadi"/>
        </authorList>
    </citation>
    <scope>NUCLEOTIDE SEQUENCE</scope>
    <source>
        <strain evidence="4">YM</strain>
    </source>
</reference>
<proteinExistence type="predicted"/>
<feature type="region of interest" description="Disordered" evidence="2">
    <location>
        <begin position="146"/>
        <end position="165"/>
    </location>
</feature>
<dbReference type="KEGG" id="pyo:PY17X_1404500"/>
<dbReference type="OrthoDB" id="440781at2759"/>
<dbReference type="RefSeq" id="XP_022812806.1">
    <property type="nucleotide sequence ID" value="XM_022957408.1"/>
</dbReference>
<dbReference type="VEuPathDB" id="PlasmoDB:PYYM_1406500"/>
<dbReference type="VEuPathDB" id="PlasmoDB:Py17XNL_001400899"/>
<dbReference type="InterPro" id="IPR018997">
    <property type="entry name" value="PUB_domain"/>
</dbReference>
<accession>A0A077YA46</accession>
<dbReference type="PANTHER" id="PTHR46467">
    <property type="entry name" value="TETHER CONTAINING UBX DOMAIN FOR GLUT4"/>
    <property type="match status" value="1"/>
</dbReference>
<dbReference type="Proteomes" id="UP000072874">
    <property type="component" value="Chromosome 14"/>
</dbReference>
<dbReference type="CDD" id="cd09212">
    <property type="entry name" value="PUB"/>
    <property type="match status" value="1"/>
</dbReference>
<dbReference type="GO" id="GO:0012506">
    <property type="term" value="C:vesicle membrane"/>
    <property type="evidence" value="ECO:0007669"/>
    <property type="project" value="TreeGrafter"/>
</dbReference>
<reference evidence="5" key="4">
    <citation type="submission" date="2019-05" db="EMBL/GenBank/DDBJ databases">
        <authorList>
            <consortium name="Pathogen Informatics"/>
        </authorList>
    </citation>
    <scope>NUCLEOTIDE SEQUENCE</scope>
    <source>
        <strain evidence="5">17X</strain>
    </source>
</reference>
<dbReference type="GO" id="GO:0005634">
    <property type="term" value="C:nucleus"/>
    <property type="evidence" value="ECO:0007669"/>
    <property type="project" value="TreeGrafter"/>
</dbReference>
<dbReference type="GeneID" id="3800354"/>
<reference evidence="6 7" key="1">
    <citation type="journal article" date="2014" name="BMC Biol.">
        <title>A comprehensive evaluation of rodent malaria parasite genomes and gene expression.</title>
        <authorList>
            <person name="Otto T.D."/>
            <person name="Bohme U."/>
            <person name="Jackson A.P."/>
            <person name="Hunt M."/>
            <person name="Franke-Fayard B."/>
            <person name="Hoeijmakers W.A."/>
            <person name="Religa A.A."/>
            <person name="Robertson L."/>
            <person name="Sanders M."/>
            <person name="Ogun S.A."/>
            <person name="Cunningham D."/>
            <person name="Erhart A."/>
            <person name="Billker O."/>
            <person name="Khan S.M."/>
            <person name="Stunnenberg H.G."/>
            <person name="Langhorne J."/>
            <person name="Holder A.A."/>
            <person name="Waters A.P."/>
            <person name="Newbold C.I."/>
            <person name="Pain A."/>
            <person name="Berriman M."/>
            <person name="Janse C.J."/>
        </authorList>
    </citation>
    <scope>NUCLEOTIDE SEQUENCE [LARGE SCALE GENOMIC DNA]</scope>
    <source>
        <strain evidence="5 6">17X</strain>
        <strain evidence="4 7">YM</strain>
    </source>
</reference>
<evidence type="ECO:0000313" key="6">
    <source>
        <dbReference type="Proteomes" id="UP000072874"/>
    </source>
</evidence>
<dbReference type="EMBL" id="LK934642">
    <property type="protein sequence ID" value="CDU20400.1"/>
    <property type="molecule type" value="Genomic_DNA"/>
</dbReference>
<feature type="coiled-coil region" evidence="1">
    <location>
        <begin position="62"/>
        <end position="89"/>
    </location>
</feature>
<organism evidence="4 7">
    <name type="scientific">Plasmodium yoelii</name>
    <dbReference type="NCBI Taxonomy" id="5861"/>
    <lineage>
        <taxon>Eukaryota</taxon>
        <taxon>Sar</taxon>
        <taxon>Alveolata</taxon>
        <taxon>Apicomplexa</taxon>
        <taxon>Aconoidasida</taxon>
        <taxon>Haemosporida</taxon>
        <taxon>Plasmodiidae</taxon>
        <taxon>Plasmodium</taxon>
        <taxon>Plasmodium (Vinckeia)</taxon>
    </lineage>
</organism>
<dbReference type="GO" id="GO:0005737">
    <property type="term" value="C:cytoplasm"/>
    <property type="evidence" value="ECO:0007669"/>
    <property type="project" value="TreeGrafter"/>
</dbReference>
<dbReference type="EMBL" id="LM993668">
    <property type="protein sequence ID" value="VTZ81360.1"/>
    <property type="molecule type" value="Genomic_DNA"/>
</dbReference>
<dbReference type="Proteomes" id="UP000072904">
    <property type="component" value="Chromosome 14"/>
</dbReference>
<evidence type="ECO:0000256" key="1">
    <source>
        <dbReference type="SAM" id="Coils"/>
    </source>
</evidence>
<dbReference type="AlphaFoldDB" id="A0A077YA46"/>
<evidence type="ECO:0000259" key="3">
    <source>
        <dbReference type="Pfam" id="PF09409"/>
    </source>
</evidence>